<evidence type="ECO:0000259" key="2">
    <source>
        <dbReference type="PROSITE" id="PS50887"/>
    </source>
</evidence>
<evidence type="ECO:0000313" key="3">
    <source>
        <dbReference type="EMBL" id="MCB6182555.1"/>
    </source>
</evidence>
<evidence type="ECO:0000313" key="4">
    <source>
        <dbReference type="Proteomes" id="UP001165395"/>
    </source>
</evidence>
<protein>
    <submittedName>
        <fullName evidence="3">EAL domain-containing protein</fullName>
    </submittedName>
</protein>
<dbReference type="InterPro" id="IPR000160">
    <property type="entry name" value="GGDEF_dom"/>
</dbReference>
<feature type="domain" description="EAL" evidence="1">
    <location>
        <begin position="428"/>
        <end position="677"/>
    </location>
</feature>
<proteinExistence type="predicted"/>
<gene>
    <name evidence="3" type="ORF">LIN78_03195</name>
</gene>
<comment type="caution">
    <text evidence="3">The sequence shown here is derived from an EMBL/GenBank/DDBJ whole genome shotgun (WGS) entry which is preliminary data.</text>
</comment>
<evidence type="ECO:0000259" key="1">
    <source>
        <dbReference type="PROSITE" id="PS50883"/>
    </source>
</evidence>
<keyword evidence="4" id="KW-1185">Reference proteome</keyword>
<dbReference type="PROSITE" id="PS50883">
    <property type="entry name" value="EAL"/>
    <property type="match status" value="1"/>
</dbReference>
<dbReference type="InterPro" id="IPR052155">
    <property type="entry name" value="Biofilm_reg_signaling"/>
</dbReference>
<sequence>MNDVASLFDEVLPPLSQQLDTYYEALNFLNIPVWVFDIDYRRVYWANDSALFVWKADNLEELLARDMGADMSLTVAQRLAQYQQDFISQPECTFTEQWTLYPLGLPVVTTVIFSGHRLADGRMGMLCEARPIDEHAPESRRSVEALLHTSVMITLYSREGIPLYRNPAARSSTLHPEETLQDRIQHSNQSFSLSTVLSANNLSSFSLPVDTPHGARWHEISARVCRDAVSGQEAILVSETDITSVKETEAMAHHQAMHDSLTGLPNRIHAMEHFDRIISSCDSGKVEAAMLFIDLDRFKDVNDSLGHNAGDELLVEISERLKKVIKKDDLLARLGGDEFLIMRACADVKTEVLRLKVLLLNVISTPVLINGVEVRVTPSIGVSLFPNDGNSMETLLRHADLAMYSAKEAGRNGLAFYHAQLSEQVVKRVKLESDLRLAFERKEFVLHYQPRVSVQTGKIIGVEALVRWYHPERGLVFPDAFIPICESNGMIRQLGKEVLDIATKQQAIWAQQGQPISVAINISPQQIKHDGFFEEIVEIVMRNKCNPRLIELEITESTLLGNDQQVHNFLSAVESMGMSIALDDFGVGYSNLIYLQRFPIKTLKIDKSFIQGLEENKALASLVVSMCQLMGFTAVAEGVETEAQMKWVAEQAIEEYQGYYFSKPLPLAEINQLLAIR</sequence>
<dbReference type="SUPFAM" id="SSF141868">
    <property type="entry name" value="EAL domain-like"/>
    <property type="match status" value="1"/>
</dbReference>
<feature type="domain" description="GGDEF" evidence="2">
    <location>
        <begin position="286"/>
        <end position="419"/>
    </location>
</feature>
<dbReference type="CDD" id="cd01949">
    <property type="entry name" value="GGDEF"/>
    <property type="match status" value="1"/>
</dbReference>
<dbReference type="InterPro" id="IPR001633">
    <property type="entry name" value="EAL_dom"/>
</dbReference>
<dbReference type="PANTHER" id="PTHR44757">
    <property type="entry name" value="DIGUANYLATE CYCLASE DGCP"/>
    <property type="match status" value="1"/>
</dbReference>
<name>A0ABS8D312_9NEIS</name>
<dbReference type="Gene3D" id="3.30.70.270">
    <property type="match status" value="1"/>
</dbReference>
<dbReference type="PANTHER" id="PTHR44757:SF2">
    <property type="entry name" value="BIOFILM ARCHITECTURE MAINTENANCE PROTEIN MBAA"/>
    <property type="match status" value="1"/>
</dbReference>
<dbReference type="SUPFAM" id="SSF55073">
    <property type="entry name" value="Nucleotide cyclase"/>
    <property type="match status" value="1"/>
</dbReference>
<dbReference type="SMART" id="SM00052">
    <property type="entry name" value="EAL"/>
    <property type="match status" value="1"/>
</dbReference>
<dbReference type="InterPro" id="IPR029787">
    <property type="entry name" value="Nucleotide_cyclase"/>
</dbReference>
<dbReference type="Proteomes" id="UP001165395">
    <property type="component" value="Unassembled WGS sequence"/>
</dbReference>
<dbReference type="Pfam" id="PF00990">
    <property type="entry name" value="GGDEF"/>
    <property type="match status" value="1"/>
</dbReference>
<dbReference type="EMBL" id="JAJBZT010000002">
    <property type="protein sequence ID" value="MCB6182555.1"/>
    <property type="molecule type" value="Genomic_DNA"/>
</dbReference>
<dbReference type="RefSeq" id="WP_227178404.1">
    <property type="nucleotide sequence ID" value="NZ_JAJBZT010000002.1"/>
</dbReference>
<dbReference type="InterPro" id="IPR035919">
    <property type="entry name" value="EAL_sf"/>
</dbReference>
<accession>A0ABS8D312</accession>
<dbReference type="NCBIfam" id="TIGR00254">
    <property type="entry name" value="GGDEF"/>
    <property type="match status" value="1"/>
</dbReference>
<dbReference type="InterPro" id="IPR043128">
    <property type="entry name" value="Rev_trsase/Diguanyl_cyclase"/>
</dbReference>
<organism evidence="3 4">
    <name type="scientific">Leeia speluncae</name>
    <dbReference type="NCBI Taxonomy" id="2884804"/>
    <lineage>
        <taxon>Bacteria</taxon>
        <taxon>Pseudomonadati</taxon>
        <taxon>Pseudomonadota</taxon>
        <taxon>Betaproteobacteria</taxon>
        <taxon>Neisseriales</taxon>
        <taxon>Leeiaceae</taxon>
        <taxon>Leeia</taxon>
    </lineage>
</organism>
<dbReference type="Gene3D" id="3.20.20.450">
    <property type="entry name" value="EAL domain"/>
    <property type="match status" value="1"/>
</dbReference>
<dbReference type="Pfam" id="PF00563">
    <property type="entry name" value="EAL"/>
    <property type="match status" value="1"/>
</dbReference>
<dbReference type="SMART" id="SM00267">
    <property type="entry name" value="GGDEF"/>
    <property type="match status" value="1"/>
</dbReference>
<dbReference type="PROSITE" id="PS50887">
    <property type="entry name" value="GGDEF"/>
    <property type="match status" value="1"/>
</dbReference>
<reference evidence="3" key="1">
    <citation type="submission" date="2021-10" db="EMBL/GenBank/DDBJ databases">
        <title>The complete genome sequence of Leeia sp. TBRC 13508.</title>
        <authorList>
            <person name="Charoenyingcharoen P."/>
            <person name="Yukphan P."/>
        </authorList>
    </citation>
    <scope>NUCLEOTIDE SEQUENCE</scope>
    <source>
        <strain evidence="3">TBRC 13508</strain>
    </source>
</reference>
<dbReference type="CDD" id="cd01948">
    <property type="entry name" value="EAL"/>
    <property type="match status" value="1"/>
</dbReference>